<evidence type="ECO:0000256" key="2">
    <source>
        <dbReference type="PIRNR" id="PIRNR029171"/>
    </source>
</evidence>
<keyword evidence="1" id="KW-0378">Hydrolase</keyword>
<accession>A0A1W2TS32</accession>
<dbReference type="Gene3D" id="1.10.260.130">
    <property type="match status" value="1"/>
</dbReference>
<reference evidence="3" key="1">
    <citation type="submission" date="2016-03" db="EMBL/GenBank/DDBJ databases">
        <title>Draft genome sequence of Rosellinia necatrix.</title>
        <authorList>
            <person name="Kanematsu S."/>
        </authorList>
    </citation>
    <scope>NUCLEOTIDE SEQUENCE [LARGE SCALE GENOMIC DNA]</scope>
    <source>
        <strain evidence="3">W97</strain>
    </source>
</reference>
<dbReference type="PANTHER" id="PTHR34853">
    <property type="match status" value="1"/>
</dbReference>
<dbReference type="PANTHER" id="PTHR34853:SF5">
    <property type="entry name" value="LIP-DOMAIN-CONTAINING PROTEIN-RELATED"/>
    <property type="match status" value="1"/>
</dbReference>
<feature type="signal peptide" evidence="2">
    <location>
        <begin position="1"/>
        <end position="19"/>
    </location>
</feature>
<dbReference type="Gene3D" id="3.40.50.1820">
    <property type="entry name" value="alpha/beta hydrolase"/>
    <property type="match status" value="1"/>
</dbReference>
<keyword evidence="2" id="KW-0732">Signal</keyword>
<evidence type="ECO:0000313" key="4">
    <source>
        <dbReference type="Proteomes" id="UP000054516"/>
    </source>
</evidence>
<dbReference type="OrthoDB" id="2373480at2759"/>
<keyword evidence="4" id="KW-1185">Reference proteome</keyword>
<dbReference type="PIRSF" id="PIRSF029171">
    <property type="entry name" value="Esterase_LipA"/>
    <property type="match status" value="1"/>
</dbReference>
<dbReference type="Pfam" id="PF03583">
    <property type="entry name" value="LIP"/>
    <property type="match status" value="1"/>
</dbReference>
<dbReference type="AlphaFoldDB" id="A0A1W2TS32"/>
<protein>
    <submittedName>
        <fullName evidence="3">Putative lipase 1</fullName>
    </submittedName>
</protein>
<dbReference type="InterPro" id="IPR005152">
    <property type="entry name" value="Lipase_secreted"/>
</dbReference>
<proteinExistence type="inferred from homology"/>
<name>A0A1W2TS32_ROSNE</name>
<dbReference type="InterPro" id="IPR029058">
    <property type="entry name" value="AB_hydrolase_fold"/>
</dbReference>
<dbReference type="EMBL" id="DF977505">
    <property type="protein sequence ID" value="GAP91315.1"/>
    <property type="molecule type" value="Genomic_DNA"/>
</dbReference>
<dbReference type="GO" id="GO:0004806">
    <property type="term" value="F:triacylglycerol lipase activity"/>
    <property type="evidence" value="ECO:0007669"/>
    <property type="project" value="UniProtKB-UniRule"/>
</dbReference>
<dbReference type="OMA" id="TTDSHFK"/>
<dbReference type="SUPFAM" id="SSF53474">
    <property type="entry name" value="alpha/beta-Hydrolases"/>
    <property type="match status" value="1"/>
</dbReference>
<feature type="chain" id="PRO_5013437207" evidence="2">
    <location>
        <begin position="20"/>
        <end position="444"/>
    </location>
</feature>
<evidence type="ECO:0000313" key="3">
    <source>
        <dbReference type="EMBL" id="GAP91315.1"/>
    </source>
</evidence>
<organism evidence="3">
    <name type="scientific">Rosellinia necatrix</name>
    <name type="common">White root-rot fungus</name>
    <dbReference type="NCBI Taxonomy" id="77044"/>
    <lineage>
        <taxon>Eukaryota</taxon>
        <taxon>Fungi</taxon>
        <taxon>Dikarya</taxon>
        <taxon>Ascomycota</taxon>
        <taxon>Pezizomycotina</taxon>
        <taxon>Sordariomycetes</taxon>
        <taxon>Xylariomycetidae</taxon>
        <taxon>Xylariales</taxon>
        <taxon>Xylariaceae</taxon>
        <taxon>Rosellinia</taxon>
    </lineage>
</organism>
<dbReference type="GO" id="GO:0016042">
    <property type="term" value="P:lipid catabolic process"/>
    <property type="evidence" value="ECO:0007669"/>
    <property type="project" value="UniProtKB-UniRule"/>
</dbReference>
<comment type="similarity">
    <text evidence="2">Belongs to the AB hydrolase superfamily. Lipase family.</text>
</comment>
<evidence type="ECO:0000256" key="1">
    <source>
        <dbReference type="ARBA" id="ARBA00022801"/>
    </source>
</evidence>
<sequence>MRFPRTFLLPLLFNSCTYAGLDHRDVPDKAIPPSQDPWYTAPPGFESALPGTVFRIRPDPSNVTAIVEAAAAYNILFRSTDTRYRPSWAVTTFFVPKKPFETRNVGDGEAGDGKAALLSFQIPYNTASVDASPSYLLSTNFGLTGLGIMPLTAYIAEALSRGWYVTVPDFEGPTASFGAGPQAGHAVLDNIRAALSSDELKNVADTRYAMWGYSGGSIASTFAAELQASYAPELNFAGAALGGIVPDLTEVFSKPVGNVSSAIPSGLLGVTAQYPSAREFLISQLKTSGPYNATGFLRALNFTAPESIQYFGFQNISEYFINGLEGIYKAPELTRVFGDNEYQGYHGIPRMPLFVYKAINDDSNGIATSDDLISHYCKVGTNILYHRNTIGGHSDEFINGVPRSFEFLSAVLDGSYAEKYNTTGCTWVDVAVNVTASASAIDEP</sequence>
<dbReference type="Proteomes" id="UP000054516">
    <property type="component" value="Unassembled WGS sequence"/>
</dbReference>
<gene>
    <name evidence="3" type="ORF">SAMD00023353_6000590</name>
</gene>